<name>A0A158FEB7_9BURK</name>
<keyword evidence="2" id="KW-0732">Signal</keyword>
<reference evidence="3 4" key="1">
    <citation type="submission" date="2016-01" db="EMBL/GenBank/DDBJ databases">
        <authorList>
            <person name="Oliw E.H."/>
        </authorList>
    </citation>
    <scope>NUCLEOTIDE SEQUENCE [LARGE SCALE GENOMIC DNA]</scope>
    <source>
        <strain evidence="3">LMG 27134</strain>
    </source>
</reference>
<dbReference type="OrthoDB" id="9112534at2"/>
<dbReference type="Pfam" id="PF13663">
    <property type="entry name" value="DUF4148"/>
    <property type="match status" value="1"/>
</dbReference>
<dbReference type="Proteomes" id="UP000054683">
    <property type="component" value="Unassembled WGS sequence"/>
</dbReference>
<accession>A0A158FEB7</accession>
<gene>
    <name evidence="3" type="ORF">AWB69_01013</name>
</gene>
<feature type="region of interest" description="Disordered" evidence="1">
    <location>
        <begin position="66"/>
        <end position="106"/>
    </location>
</feature>
<dbReference type="EMBL" id="FCOK02000004">
    <property type="protein sequence ID" value="SAL17953.1"/>
    <property type="molecule type" value="Genomic_DNA"/>
</dbReference>
<feature type="compositionally biased region" description="Polar residues" evidence="1">
    <location>
        <begin position="72"/>
        <end position="86"/>
    </location>
</feature>
<feature type="signal peptide" evidence="2">
    <location>
        <begin position="1"/>
        <end position="23"/>
    </location>
</feature>
<evidence type="ECO:0000313" key="3">
    <source>
        <dbReference type="EMBL" id="SAL17953.1"/>
    </source>
</evidence>
<dbReference type="RefSeq" id="WP_062082772.1">
    <property type="nucleotide sequence ID" value="NZ_FCOK02000004.1"/>
</dbReference>
<evidence type="ECO:0000313" key="4">
    <source>
        <dbReference type="Proteomes" id="UP000054683"/>
    </source>
</evidence>
<evidence type="ECO:0000256" key="2">
    <source>
        <dbReference type="SAM" id="SignalP"/>
    </source>
</evidence>
<dbReference type="AlphaFoldDB" id="A0A158FEB7"/>
<sequence length="106" mass="11099">MFKSLVPAMALACALGAPAFAYAQDADTVSRPAVKADLIQMEQSGYNVEGDHTTYPAQAQAAEQRVEANRGVTATSYGSPTDSSSAAGMRMPMAQPDGTHSVYFGH</sequence>
<proteinExistence type="predicted"/>
<dbReference type="InterPro" id="IPR025421">
    <property type="entry name" value="DUF4148"/>
</dbReference>
<evidence type="ECO:0000256" key="1">
    <source>
        <dbReference type="SAM" id="MobiDB-lite"/>
    </source>
</evidence>
<organism evidence="3 4">
    <name type="scientific">Caballeronia udeis</name>
    <dbReference type="NCBI Taxonomy" id="1232866"/>
    <lineage>
        <taxon>Bacteria</taxon>
        <taxon>Pseudomonadati</taxon>
        <taxon>Pseudomonadota</taxon>
        <taxon>Betaproteobacteria</taxon>
        <taxon>Burkholderiales</taxon>
        <taxon>Burkholderiaceae</taxon>
        <taxon>Caballeronia</taxon>
    </lineage>
</organism>
<protein>
    <submittedName>
        <fullName evidence="3">Membrane protein</fullName>
    </submittedName>
</protein>
<feature type="chain" id="PRO_5008501493" evidence="2">
    <location>
        <begin position="24"/>
        <end position="106"/>
    </location>
</feature>